<proteinExistence type="inferred from homology"/>
<evidence type="ECO:0000313" key="6">
    <source>
        <dbReference type="EMBL" id="KAH8688834.1"/>
    </source>
</evidence>
<dbReference type="Gene3D" id="3.40.50.720">
    <property type="entry name" value="NAD(P)-binding Rossmann-like Domain"/>
    <property type="match status" value="1"/>
</dbReference>
<dbReference type="Gene3D" id="3.90.25.10">
    <property type="entry name" value="UDP-galactose 4-epimerase, domain 1"/>
    <property type="match status" value="1"/>
</dbReference>
<name>A0AAD4PU28_9EURO</name>
<dbReference type="InterPro" id="IPR036291">
    <property type="entry name" value="NAD(P)-bd_dom_sf"/>
</dbReference>
<accession>A0AAD4PU28</accession>
<protein>
    <recommendedName>
        <fullName evidence="5">NmrA-like domain-containing protein</fullName>
    </recommendedName>
</protein>
<evidence type="ECO:0000256" key="3">
    <source>
        <dbReference type="ARBA" id="ARBA00023002"/>
    </source>
</evidence>
<comment type="caution">
    <text evidence="6">The sequence shown here is derived from an EMBL/GenBank/DDBJ whole genome shotgun (WGS) entry which is preliminary data.</text>
</comment>
<keyword evidence="2" id="KW-0521">NADP</keyword>
<evidence type="ECO:0000256" key="4">
    <source>
        <dbReference type="SAM" id="MobiDB-lite"/>
    </source>
</evidence>
<reference evidence="6" key="1">
    <citation type="submission" date="2021-12" db="EMBL/GenBank/DDBJ databases">
        <title>Convergent genome expansion in fungi linked to evolution of root-endophyte symbiosis.</title>
        <authorList>
            <consortium name="DOE Joint Genome Institute"/>
            <person name="Ke Y.-H."/>
            <person name="Bonito G."/>
            <person name="Liao H.-L."/>
            <person name="Looney B."/>
            <person name="Rojas-Flechas A."/>
            <person name="Nash J."/>
            <person name="Hameed K."/>
            <person name="Schadt C."/>
            <person name="Martin F."/>
            <person name="Crous P.W."/>
            <person name="Miettinen O."/>
            <person name="Magnuson J.K."/>
            <person name="Labbe J."/>
            <person name="Jacobson D."/>
            <person name="Doktycz M.J."/>
            <person name="Veneault-Fourrey C."/>
            <person name="Kuo A."/>
            <person name="Mondo S."/>
            <person name="Calhoun S."/>
            <person name="Riley R."/>
            <person name="Ohm R."/>
            <person name="LaButti K."/>
            <person name="Andreopoulos B."/>
            <person name="Pangilinan J."/>
            <person name="Nolan M."/>
            <person name="Tritt A."/>
            <person name="Clum A."/>
            <person name="Lipzen A."/>
            <person name="Daum C."/>
            <person name="Barry K."/>
            <person name="Grigoriev I.V."/>
            <person name="Vilgalys R."/>
        </authorList>
    </citation>
    <scope>NUCLEOTIDE SEQUENCE</scope>
    <source>
        <strain evidence="6">PMI_201</strain>
    </source>
</reference>
<dbReference type="AlphaFoldDB" id="A0AAD4PU28"/>
<dbReference type="PANTHER" id="PTHR42748:SF30">
    <property type="entry name" value="NMRA-LIKE DOMAIN-CONTAINING PROTEIN"/>
    <property type="match status" value="1"/>
</dbReference>
<dbReference type="CDD" id="cd05251">
    <property type="entry name" value="NmrA_like_SDR_a"/>
    <property type="match status" value="1"/>
</dbReference>
<sequence>MTSTQKLLGSSIVRYILTHSSNLYTVRAVTRNPESSKARALAALGAEVVQGDFDDEDSIRQALAGVQILFHNTDFWTTMSDDAEAAQSLTVAKVTAAEPNLEHVVLSTLSDPTTLFQGKYMHNLPYNGKFKAERMIKKEYPELWAKTTRLLVALYHSNWFLPPFSPVKTDSGQLELQNPYSPSSRIPSASPDDTGVVVDAIIRGGQKYHGRTVSIWSEWISDEEKLKVWGHVLGVKAAFKQVTPIEYQQRLESIGFPPYLAQGCLELLSMLGEGVNYVTGGEIIDARTIVDPSYHFKTWEEYVKEVNWTSIL</sequence>
<dbReference type="EMBL" id="JAJTJA010000017">
    <property type="protein sequence ID" value="KAH8688834.1"/>
    <property type="molecule type" value="Genomic_DNA"/>
</dbReference>
<feature type="region of interest" description="Disordered" evidence="4">
    <location>
        <begin position="172"/>
        <end position="191"/>
    </location>
</feature>
<dbReference type="GO" id="GO:0016491">
    <property type="term" value="F:oxidoreductase activity"/>
    <property type="evidence" value="ECO:0007669"/>
    <property type="project" value="UniProtKB-KW"/>
</dbReference>
<dbReference type="InterPro" id="IPR008030">
    <property type="entry name" value="NmrA-like"/>
</dbReference>
<dbReference type="GeneID" id="70251658"/>
<dbReference type="PANTHER" id="PTHR42748">
    <property type="entry name" value="NITROGEN METABOLITE REPRESSION PROTEIN NMRA FAMILY MEMBER"/>
    <property type="match status" value="1"/>
</dbReference>
<dbReference type="RefSeq" id="XP_046065306.1">
    <property type="nucleotide sequence ID" value="XM_046221371.1"/>
</dbReference>
<dbReference type="SUPFAM" id="SSF51735">
    <property type="entry name" value="NAD(P)-binding Rossmann-fold domains"/>
    <property type="match status" value="1"/>
</dbReference>
<evidence type="ECO:0000256" key="2">
    <source>
        <dbReference type="ARBA" id="ARBA00022857"/>
    </source>
</evidence>
<dbReference type="Proteomes" id="UP001201262">
    <property type="component" value="Unassembled WGS sequence"/>
</dbReference>
<dbReference type="InterPro" id="IPR051164">
    <property type="entry name" value="NmrA-like_oxidored"/>
</dbReference>
<feature type="domain" description="NmrA-like" evidence="5">
    <location>
        <begin position="8"/>
        <end position="302"/>
    </location>
</feature>
<comment type="similarity">
    <text evidence="1">Belongs to the NmrA-type oxidoreductase family.</text>
</comment>
<dbReference type="GO" id="GO:0005634">
    <property type="term" value="C:nucleus"/>
    <property type="evidence" value="ECO:0007669"/>
    <property type="project" value="TreeGrafter"/>
</dbReference>
<evidence type="ECO:0000256" key="1">
    <source>
        <dbReference type="ARBA" id="ARBA00006328"/>
    </source>
</evidence>
<feature type="compositionally biased region" description="Polar residues" evidence="4">
    <location>
        <begin position="172"/>
        <end position="187"/>
    </location>
</feature>
<keyword evidence="3" id="KW-0560">Oxidoreductase</keyword>
<organism evidence="6 7">
    <name type="scientific">Talaromyces proteolyticus</name>
    <dbReference type="NCBI Taxonomy" id="1131652"/>
    <lineage>
        <taxon>Eukaryota</taxon>
        <taxon>Fungi</taxon>
        <taxon>Dikarya</taxon>
        <taxon>Ascomycota</taxon>
        <taxon>Pezizomycotina</taxon>
        <taxon>Eurotiomycetes</taxon>
        <taxon>Eurotiomycetidae</taxon>
        <taxon>Eurotiales</taxon>
        <taxon>Trichocomaceae</taxon>
        <taxon>Talaromyces</taxon>
        <taxon>Talaromyces sect. Bacilispori</taxon>
    </lineage>
</organism>
<evidence type="ECO:0000313" key="7">
    <source>
        <dbReference type="Proteomes" id="UP001201262"/>
    </source>
</evidence>
<gene>
    <name evidence="6" type="ORF">BGW36DRAFT_434124</name>
</gene>
<evidence type="ECO:0000259" key="5">
    <source>
        <dbReference type="Pfam" id="PF05368"/>
    </source>
</evidence>
<keyword evidence="7" id="KW-1185">Reference proteome</keyword>
<dbReference type="Pfam" id="PF05368">
    <property type="entry name" value="NmrA"/>
    <property type="match status" value="1"/>
</dbReference>